<dbReference type="Pfam" id="PF00916">
    <property type="entry name" value="Sulfate_transp"/>
    <property type="match status" value="1"/>
</dbReference>
<feature type="transmembrane region" description="Helical" evidence="5">
    <location>
        <begin position="241"/>
        <end position="263"/>
    </location>
</feature>
<comment type="caution">
    <text evidence="7">The sequence shown here is derived from an EMBL/GenBank/DDBJ whole genome shotgun (WGS) entry which is preliminary data.</text>
</comment>
<evidence type="ECO:0000313" key="8">
    <source>
        <dbReference type="Proteomes" id="UP001501153"/>
    </source>
</evidence>
<organism evidence="7 8">
    <name type="scientific">Hymenobacter saemangeumensis</name>
    <dbReference type="NCBI Taxonomy" id="1084522"/>
    <lineage>
        <taxon>Bacteria</taxon>
        <taxon>Pseudomonadati</taxon>
        <taxon>Bacteroidota</taxon>
        <taxon>Cytophagia</taxon>
        <taxon>Cytophagales</taxon>
        <taxon>Hymenobacteraceae</taxon>
        <taxon>Hymenobacter</taxon>
    </lineage>
</organism>
<dbReference type="CDD" id="cd07042">
    <property type="entry name" value="STAS_SulP_like_sulfate_transporter"/>
    <property type="match status" value="1"/>
</dbReference>
<feature type="transmembrane region" description="Helical" evidence="5">
    <location>
        <begin position="314"/>
        <end position="334"/>
    </location>
</feature>
<feature type="transmembrane region" description="Helical" evidence="5">
    <location>
        <begin position="41"/>
        <end position="67"/>
    </location>
</feature>
<keyword evidence="3 5" id="KW-1133">Transmembrane helix</keyword>
<feature type="transmembrane region" description="Helical" evidence="5">
    <location>
        <begin position="97"/>
        <end position="115"/>
    </location>
</feature>
<feature type="transmembrane region" description="Helical" evidence="5">
    <location>
        <begin position="74"/>
        <end position="91"/>
    </location>
</feature>
<evidence type="ECO:0000259" key="6">
    <source>
        <dbReference type="PROSITE" id="PS50801"/>
    </source>
</evidence>
<dbReference type="InterPro" id="IPR036513">
    <property type="entry name" value="STAS_dom_sf"/>
</dbReference>
<dbReference type="PROSITE" id="PS50801">
    <property type="entry name" value="STAS"/>
    <property type="match status" value="1"/>
</dbReference>
<comment type="subcellular location">
    <subcellularLocation>
        <location evidence="1">Membrane</location>
        <topology evidence="1">Multi-pass membrane protein</topology>
    </subcellularLocation>
</comment>
<dbReference type="Pfam" id="PF01740">
    <property type="entry name" value="STAS"/>
    <property type="match status" value="1"/>
</dbReference>
<evidence type="ECO:0000256" key="3">
    <source>
        <dbReference type="ARBA" id="ARBA00022989"/>
    </source>
</evidence>
<dbReference type="PANTHER" id="PTHR43310:SF1">
    <property type="entry name" value="SULFATE TRANSPORTER YBAR-RELATED"/>
    <property type="match status" value="1"/>
</dbReference>
<keyword evidence="8" id="KW-1185">Reference proteome</keyword>
<dbReference type="Proteomes" id="UP001501153">
    <property type="component" value="Unassembled WGS sequence"/>
</dbReference>
<keyword evidence="2 5" id="KW-0812">Transmembrane</keyword>
<feature type="transmembrane region" description="Helical" evidence="5">
    <location>
        <begin position="370"/>
        <end position="403"/>
    </location>
</feature>
<evidence type="ECO:0000256" key="4">
    <source>
        <dbReference type="ARBA" id="ARBA00023136"/>
    </source>
</evidence>
<feature type="domain" description="STAS" evidence="6">
    <location>
        <begin position="410"/>
        <end position="495"/>
    </location>
</feature>
<evidence type="ECO:0000256" key="5">
    <source>
        <dbReference type="SAM" id="Phobius"/>
    </source>
</evidence>
<proteinExistence type="predicted"/>
<dbReference type="InterPro" id="IPR052706">
    <property type="entry name" value="Membrane-Transporter-like"/>
</dbReference>
<protein>
    <submittedName>
        <fullName evidence="7">SulP family inorganic anion transporter</fullName>
    </submittedName>
</protein>
<evidence type="ECO:0000256" key="2">
    <source>
        <dbReference type="ARBA" id="ARBA00022692"/>
    </source>
</evidence>
<evidence type="ECO:0000256" key="1">
    <source>
        <dbReference type="ARBA" id="ARBA00004141"/>
    </source>
</evidence>
<dbReference type="EMBL" id="BAABGZ010000080">
    <property type="protein sequence ID" value="GAA4368733.1"/>
    <property type="molecule type" value="Genomic_DNA"/>
</dbReference>
<dbReference type="SUPFAM" id="SSF52091">
    <property type="entry name" value="SpoIIaa-like"/>
    <property type="match status" value="1"/>
</dbReference>
<dbReference type="InterPro" id="IPR002645">
    <property type="entry name" value="STAS_dom"/>
</dbReference>
<dbReference type="Gene3D" id="3.30.750.24">
    <property type="entry name" value="STAS domain"/>
    <property type="match status" value="1"/>
</dbReference>
<feature type="transmembrane region" description="Helical" evidence="5">
    <location>
        <begin position="127"/>
        <end position="145"/>
    </location>
</feature>
<name>A0ABP8IRG0_9BACT</name>
<sequence>MPLFSVFMFSVIPYLRQYQVNVKNEVLAGLTTALALVPEVVAFALLAHISPLVGIGSAFVICLITSLFGGRPGMISGAAGSVAVVIVSLVVQHGAEYLFAAVALMGLLQIAVGLLRLGKFIRLVPQPVVYGFVNGLALIIFMAQLEQFKVRDAAGGEHWLSGGPLLLMAGLVALTMAIVYFLPKLTKAVPASLVAIAAVSALVIGGGLHTKSVGDIASIAGGLPVFHMPQVPLSWATLTLVLPYAVIMALVGLTESLLTLTVVDEMTETRGRGNQDCVAQGLANMASGLTGGMGGCAMIGQTMVNLESRGRGRLSGVVAAVALALFVVAGAPIIERLPLAALVGVMFMVVIATFEWASLRILRRMPLTDVLVMLLVTLVTAVSQNLALAVLLGVIVSALAFAWENAKRIRARKYTDESGVKHYEIYGPLFFGSVQAFGEKFDVAGDPAEVVIDFKDSRVADMSAIEALSKLTERYHRAGKTLHLRHLSPDCRKLLGKASSIIEVNILEDPLYTVAGAGVTY</sequence>
<keyword evidence="4 5" id="KW-0472">Membrane</keyword>
<accession>A0ABP8IRG0</accession>
<gene>
    <name evidence="7" type="ORF">GCM10023185_41730</name>
</gene>
<dbReference type="InterPro" id="IPR011547">
    <property type="entry name" value="SLC26A/SulP_dom"/>
</dbReference>
<feature type="transmembrane region" description="Helical" evidence="5">
    <location>
        <begin position="189"/>
        <end position="208"/>
    </location>
</feature>
<evidence type="ECO:0000313" key="7">
    <source>
        <dbReference type="EMBL" id="GAA4368733.1"/>
    </source>
</evidence>
<dbReference type="PANTHER" id="PTHR43310">
    <property type="entry name" value="SULFATE TRANSPORTER YBAR-RELATED"/>
    <property type="match status" value="1"/>
</dbReference>
<reference evidence="8" key="1">
    <citation type="journal article" date="2019" name="Int. J. Syst. Evol. Microbiol.">
        <title>The Global Catalogue of Microorganisms (GCM) 10K type strain sequencing project: providing services to taxonomists for standard genome sequencing and annotation.</title>
        <authorList>
            <consortium name="The Broad Institute Genomics Platform"/>
            <consortium name="The Broad Institute Genome Sequencing Center for Infectious Disease"/>
            <person name="Wu L."/>
            <person name="Ma J."/>
        </authorList>
    </citation>
    <scope>NUCLEOTIDE SEQUENCE [LARGE SCALE GENOMIC DNA]</scope>
    <source>
        <strain evidence="8">JCM 17923</strain>
    </source>
</reference>
<feature type="transmembrane region" description="Helical" evidence="5">
    <location>
        <begin position="340"/>
        <end position="358"/>
    </location>
</feature>
<feature type="transmembrane region" description="Helical" evidence="5">
    <location>
        <begin position="165"/>
        <end position="182"/>
    </location>
</feature>